<evidence type="ECO:0000256" key="1">
    <source>
        <dbReference type="SAM" id="MobiDB-lite"/>
    </source>
</evidence>
<sequence length="389" mass="41963">MAGNNHRLLYRGALSLPDSHLLLDGLSFTIRVGEVQSGAGIDLLHNPLALALESMRGRSLHLLGTTRLKDVWVDVAGDVSMDIHPKSTLSRIYFENILCLNPIVSPDGRTDEGVRVSLSDSNEPGTNDILIFGQLEAVSSSLPSTSTAPPTTLRILAARILPAPPVPARPRPDDPTPRQPPPLLGSKRKRELSSLAFELGERAKRVANDKGKGRAPQEHEPDIETLRRARDVMLNIPKPGAQKGARESKDTWTAKSRDAVFKVPSLPDRAGSAQGVSSQPAIGRSRSGGTTLGGADTMSALAGELEKANKTIIKKVVVQCLADRGIRKGRDDFNDLYQYIYRGTCFALRARTRSSSLDSSVVEHLVEAHAALYVLEDAINRTVSGSNGI</sequence>
<feature type="domain" description="Sld7 C-terminal" evidence="2">
    <location>
        <begin position="306"/>
        <end position="374"/>
    </location>
</feature>
<evidence type="ECO:0000313" key="4">
    <source>
        <dbReference type="Proteomes" id="UP000250043"/>
    </source>
</evidence>
<protein>
    <recommendedName>
        <fullName evidence="2">Sld7 C-terminal domain-containing protein</fullName>
    </recommendedName>
</protein>
<evidence type="ECO:0000313" key="3">
    <source>
        <dbReference type="EMBL" id="OCH93485.1"/>
    </source>
</evidence>
<reference evidence="3 4" key="1">
    <citation type="submission" date="2016-07" db="EMBL/GenBank/DDBJ databases">
        <title>Draft genome of the white-rot fungus Obba rivulosa 3A-2.</title>
        <authorList>
            <consortium name="DOE Joint Genome Institute"/>
            <person name="Miettinen O."/>
            <person name="Riley R."/>
            <person name="Acob R."/>
            <person name="Barry K."/>
            <person name="Cullen D."/>
            <person name="De Vries R."/>
            <person name="Hainaut M."/>
            <person name="Hatakka A."/>
            <person name="Henrissat B."/>
            <person name="Hilden K."/>
            <person name="Kuo R."/>
            <person name="Labutti K."/>
            <person name="Lipzen A."/>
            <person name="Makela M.R."/>
            <person name="Sandor L."/>
            <person name="Spatafora J.W."/>
            <person name="Grigoriev I.V."/>
            <person name="Hibbett D.S."/>
        </authorList>
    </citation>
    <scope>NUCLEOTIDE SEQUENCE [LARGE SCALE GENOMIC DNA]</scope>
    <source>
        <strain evidence="3 4">3A-2</strain>
    </source>
</reference>
<dbReference type="EMBL" id="KV722354">
    <property type="protein sequence ID" value="OCH93485.1"/>
    <property type="molecule type" value="Genomic_DNA"/>
</dbReference>
<accession>A0A8E2J2T3</accession>
<feature type="region of interest" description="Disordered" evidence="1">
    <location>
        <begin position="163"/>
        <end position="224"/>
    </location>
</feature>
<name>A0A8E2J2T3_9APHY</name>
<feature type="region of interest" description="Disordered" evidence="1">
    <location>
        <begin position="265"/>
        <end position="294"/>
    </location>
</feature>
<dbReference type="Pfam" id="PF18596">
    <property type="entry name" value="Sld7_C"/>
    <property type="match status" value="1"/>
</dbReference>
<dbReference type="InterPro" id="IPR041260">
    <property type="entry name" value="Sld7_C"/>
</dbReference>
<dbReference type="AlphaFoldDB" id="A0A8E2J2T3"/>
<feature type="compositionally biased region" description="Basic and acidic residues" evidence="1">
    <location>
        <begin position="199"/>
        <end position="224"/>
    </location>
</feature>
<organism evidence="3 4">
    <name type="scientific">Obba rivulosa</name>
    <dbReference type="NCBI Taxonomy" id="1052685"/>
    <lineage>
        <taxon>Eukaryota</taxon>
        <taxon>Fungi</taxon>
        <taxon>Dikarya</taxon>
        <taxon>Basidiomycota</taxon>
        <taxon>Agaricomycotina</taxon>
        <taxon>Agaricomycetes</taxon>
        <taxon>Polyporales</taxon>
        <taxon>Gelatoporiaceae</taxon>
        <taxon>Obba</taxon>
    </lineage>
</organism>
<gene>
    <name evidence="3" type="ORF">OBBRIDRAFT_790189</name>
</gene>
<dbReference type="Proteomes" id="UP000250043">
    <property type="component" value="Unassembled WGS sequence"/>
</dbReference>
<evidence type="ECO:0000259" key="2">
    <source>
        <dbReference type="Pfam" id="PF18596"/>
    </source>
</evidence>
<keyword evidence="4" id="KW-1185">Reference proteome</keyword>
<proteinExistence type="predicted"/>
<dbReference type="OrthoDB" id="5599874at2759"/>